<proteinExistence type="predicted"/>
<gene>
    <name evidence="1" type="ORF">DPMN_011192</name>
</gene>
<keyword evidence="2" id="KW-1185">Reference proteome</keyword>
<evidence type="ECO:0000313" key="1">
    <source>
        <dbReference type="EMBL" id="KAH3887176.1"/>
    </source>
</evidence>
<organism evidence="1 2">
    <name type="scientific">Dreissena polymorpha</name>
    <name type="common">Zebra mussel</name>
    <name type="synonym">Mytilus polymorpha</name>
    <dbReference type="NCBI Taxonomy" id="45954"/>
    <lineage>
        <taxon>Eukaryota</taxon>
        <taxon>Metazoa</taxon>
        <taxon>Spiralia</taxon>
        <taxon>Lophotrochozoa</taxon>
        <taxon>Mollusca</taxon>
        <taxon>Bivalvia</taxon>
        <taxon>Autobranchia</taxon>
        <taxon>Heteroconchia</taxon>
        <taxon>Euheterodonta</taxon>
        <taxon>Imparidentia</taxon>
        <taxon>Neoheterodontei</taxon>
        <taxon>Myida</taxon>
        <taxon>Dreissenoidea</taxon>
        <taxon>Dreissenidae</taxon>
        <taxon>Dreissena</taxon>
    </lineage>
</organism>
<comment type="caution">
    <text evidence="1">The sequence shown here is derived from an EMBL/GenBank/DDBJ whole genome shotgun (WGS) entry which is preliminary data.</text>
</comment>
<reference evidence="1" key="1">
    <citation type="journal article" date="2019" name="bioRxiv">
        <title>The Genome of the Zebra Mussel, Dreissena polymorpha: A Resource for Invasive Species Research.</title>
        <authorList>
            <person name="McCartney M.A."/>
            <person name="Auch B."/>
            <person name="Kono T."/>
            <person name="Mallez S."/>
            <person name="Zhang Y."/>
            <person name="Obille A."/>
            <person name="Becker A."/>
            <person name="Abrahante J.E."/>
            <person name="Garbe J."/>
            <person name="Badalamenti J.P."/>
            <person name="Herman A."/>
            <person name="Mangelson H."/>
            <person name="Liachko I."/>
            <person name="Sullivan S."/>
            <person name="Sone E.D."/>
            <person name="Koren S."/>
            <person name="Silverstein K.A.T."/>
            <person name="Beckman K.B."/>
            <person name="Gohl D.M."/>
        </authorList>
    </citation>
    <scope>NUCLEOTIDE SEQUENCE</scope>
    <source>
        <strain evidence="1">Duluth1</strain>
        <tissue evidence="1">Whole animal</tissue>
    </source>
</reference>
<sequence length="52" mass="5531">MHVSSTTLERSTLDGPGIYRPMLTERAAVNLGTSGTRQAANMVVPCCSYVST</sequence>
<name>A0A9D4RZZ9_DREPO</name>
<dbReference type="EMBL" id="JAIWYP010000001">
    <property type="protein sequence ID" value="KAH3887176.1"/>
    <property type="molecule type" value="Genomic_DNA"/>
</dbReference>
<dbReference type="Proteomes" id="UP000828390">
    <property type="component" value="Unassembled WGS sequence"/>
</dbReference>
<evidence type="ECO:0000313" key="2">
    <source>
        <dbReference type="Proteomes" id="UP000828390"/>
    </source>
</evidence>
<accession>A0A9D4RZZ9</accession>
<protein>
    <submittedName>
        <fullName evidence="1">Uncharacterized protein</fullName>
    </submittedName>
</protein>
<reference evidence="1" key="2">
    <citation type="submission" date="2020-11" db="EMBL/GenBank/DDBJ databases">
        <authorList>
            <person name="McCartney M.A."/>
            <person name="Auch B."/>
            <person name="Kono T."/>
            <person name="Mallez S."/>
            <person name="Becker A."/>
            <person name="Gohl D.M."/>
            <person name="Silverstein K.A.T."/>
            <person name="Koren S."/>
            <person name="Bechman K.B."/>
            <person name="Herman A."/>
            <person name="Abrahante J.E."/>
            <person name="Garbe J."/>
        </authorList>
    </citation>
    <scope>NUCLEOTIDE SEQUENCE</scope>
    <source>
        <strain evidence="1">Duluth1</strain>
        <tissue evidence="1">Whole animal</tissue>
    </source>
</reference>
<dbReference type="AlphaFoldDB" id="A0A9D4RZZ9"/>